<comment type="similarity">
    <text evidence="1 8">Belongs to the DnaX/STICHEL family.</text>
</comment>
<dbReference type="CDD" id="cd18137">
    <property type="entry name" value="HLD_clamp_pol_III_gamma_tau"/>
    <property type="match status" value="1"/>
</dbReference>
<comment type="catalytic activity">
    <reaction evidence="7 8">
        <text>DNA(n) + a 2'-deoxyribonucleoside 5'-triphosphate = DNA(n+1) + diphosphate</text>
        <dbReference type="Rhea" id="RHEA:22508"/>
        <dbReference type="Rhea" id="RHEA-COMP:17339"/>
        <dbReference type="Rhea" id="RHEA-COMP:17340"/>
        <dbReference type="ChEBI" id="CHEBI:33019"/>
        <dbReference type="ChEBI" id="CHEBI:61560"/>
        <dbReference type="ChEBI" id="CHEBI:173112"/>
        <dbReference type="EC" id="2.7.7.7"/>
    </reaction>
</comment>
<keyword evidence="8" id="KW-0808">Transferase</keyword>
<comment type="caution">
    <text evidence="10">The sequence shown here is derived from an EMBL/GenBank/DDBJ whole genome shotgun (WGS) entry which is preliminary data.</text>
</comment>
<evidence type="ECO:0000256" key="3">
    <source>
        <dbReference type="ARBA" id="ARBA00022741"/>
    </source>
</evidence>
<dbReference type="Gene3D" id="3.40.50.300">
    <property type="entry name" value="P-loop containing nucleotide triphosphate hydrolases"/>
    <property type="match status" value="1"/>
</dbReference>
<evidence type="ECO:0000256" key="1">
    <source>
        <dbReference type="ARBA" id="ARBA00006360"/>
    </source>
</evidence>
<dbReference type="InterPro" id="IPR045085">
    <property type="entry name" value="HLD_clamp_pol_III_gamma_tau"/>
</dbReference>
<dbReference type="Gene3D" id="1.10.8.60">
    <property type="match status" value="1"/>
</dbReference>
<evidence type="ECO:0000256" key="7">
    <source>
        <dbReference type="ARBA" id="ARBA00049244"/>
    </source>
</evidence>
<dbReference type="NCBIfam" id="NF004046">
    <property type="entry name" value="PRK05563.1"/>
    <property type="match status" value="1"/>
</dbReference>
<protein>
    <recommendedName>
        <fullName evidence="8">DNA polymerase III subunit gamma/tau</fullName>
        <ecNumber evidence="8">2.7.7.7</ecNumber>
    </recommendedName>
</protein>
<dbReference type="GO" id="GO:0009360">
    <property type="term" value="C:DNA polymerase III complex"/>
    <property type="evidence" value="ECO:0007669"/>
    <property type="project" value="InterPro"/>
</dbReference>
<dbReference type="EMBL" id="PFAY01000017">
    <property type="protein sequence ID" value="PIT93028.1"/>
    <property type="molecule type" value="Genomic_DNA"/>
</dbReference>
<comment type="function">
    <text evidence="8">DNA polymerase III is a complex, multichain enzyme responsible for most of the replicative synthesis in bacteria. This DNA polymerase also exhibits 3' to 5' exonuclease activity.</text>
</comment>
<evidence type="ECO:0000256" key="6">
    <source>
        <dbReference type="ARBA" id="ARBA00022932"/>
    </source>
</evidence>
<dbReference type="GO" id="GO:0006261">
    <property type="term" value="P:DNA-templated DNA replication"/>
    <property type="evidence" value="ECO:0007669"/>
    <property type="project" value="TreeGrafter"/>
</dbReference>
<accession>A0A2M6WJP6</accession>
<organism evidence="10 11">
    <name type="scientific">Candidatus Harrisonbacteria bacterium CG10_big_fil_rev_8_21_14_0_10_38_8</name>
    <dbReference type="NCBI Taxonomy" id="1974582"/>
    <lineage>
        <taxon>Bacteria</taxon>
        <taxon>Candidatus Harrisoniibacteriota</taxon>
    </lineage>
</organism>
<keyword evidence="4" id="KW-0862">Zinc</keyword>
<dbReference type="InterPro" id="IPR027417">
    <property type="entry name" value="P-loop_NTPase"/>
</dbReference>
<evidence type="ECO:0000256" key="2">
    <source>
        <dbReference type="ARBA" id="ARBA00022723"/>
    </source>
</evidence>
<gene>
    <name evidence="8" type="primary">dnaX</name>
    <name evidence="10" type="ORF">COU06_02090</name>
</gene>
<dbReference type="GO" id="GO:0003887">
    <property type="term" value="F:DNA-directed DNA polymerase activity"/>
    <property type="evidence" value="ECO:0007669"/>
    <property type="project" value="UniProtKB-KW"/>
</dbReference>
<keyword evidence="5 8" id="KW-0067">ATP-binding</keyword>
<sequence length="367" mass="41128">MALALYRKYRPKSLSDVFGQEHVIEVLINSAVTDRIAHAYLFYGPRGTGKTTIARLLAKVRVCETRQSDKKFQKTGEPCNNCGPCLDIDSGKGVDVLEIDAASNRGIDEIRSLKEGLRLSPSSYSHKVIIIDETHMLTKEAFNALLKTLEEPPSHAVIILATTEFEKVPATITSRTQRFHFKKISVTQIVEKLKNIVQAEKLTVDEDALELLASLSDGSLRDAESLLDQITSLKDNVTVDIVEKHLGKIGFNKASVLANNIIQKDLDGALEFINQINETGYNVVDLTKEVIQYLKIVLTAKHSQKVLKLLEKEFIKRDLEKIISHSKQIDTQTTTTLIRDLIKAYSDMRYSPFISTPLEVTLIQHLS</sequence>
<evidence type="ECO:0000256" key="4">
    <source>
        <dbReference type="ARBA" id="ARBA00022833"/>
    </source>
</evidence>
<dbReference type="InterPro" id="IPR050238">
    <property type="entry name" value="DNA_Rep/Repair_Clamp_Loader"/>
</dbReference>
<dbReference type="Pfam" id="PF22608">
    <property type="entry name" value="DNAX_ATPase_lid"/>
    <property type="match status" value="1"/>
</dbReference>
<evidence type="ECO:0000256" key="8">
    <source>
        <dbReference type="RuleBase" id="RU364063"/>
    </source>
</evidence>
<dbReference type="NCBIfam" id="TIGR02397">
    <property type="entry name" value="dnaX_nterm"/>
    <property type="match status" value="1"/>
</dbReference>
<feature type="domain" description="AAA+ ATPase" evidence="9">
    <location>
        <begin position="36"/>
        <end position="185"/>
    </location>
</feature>
<proteinExistence type="inferred from homology"/>
<evidence type="ECO:0000313" key="10">
    <source>
        <dbReference type="EMBL" id="PIT93028.1"/>
    </source>
</evidence>
<dbReference type="PANTHER" id="PTHR11669">
    <property type="entry name" value="REPLICATION FACTOR C / DNA POLYMERASE III GAMMA-TAU SUBUNIT"/>
    <property type="match status" value="1"/>
</dbReference>
<dbReference type="Gene3D" id="1.20.272.10">
    <property type="match status" value="1"/>
</dbReference>
<dbReference type="Proteomes" id="UP000229112">
    <property type="component" value="Unassembled WGS sequence"/>
</dbReference>
<dbReference type="Pfam" id="PF13177">
    <property type="entry name" value="DNA_pol3_delta2"/>
    <property type="match status" value="1"/>
</dbReference>
<dbReference type="CDD" id="cd00009">
    <property type="entry name" value="AAA"/>
    <property type="match status" value="1"/>
</dbReference>
<dbReference type="SUPFAM" id="SSF48019">
    <property type="entry name" value="post-AAA+ oligomerization domain-like"/>
    <property type="match status" value="1"/>
</dbReference>
<comment type="subunit">
    <text evidence="8">DNA polymerase III contains a core (composed of alpha, epsilon and theta chains) that associates with a tau subunit. This core dimerizes to form the POLIII' complex. PolIII' associates with the gamma complex (composed of gamma, delta, delta', psi and chi chains) and with the beta chain to form the complete DNA polymerase III complex.</text>
</comment>
<evidence type="ECO:0000256" key="5">
    <source>
        <dbReference type="ARBA" id="ARBA00022840"/>
    </source>
</evidence>
<evidence type="ECO:0000259" key="9">
    <source>
        <dbReference type="SMART" id="SM00382"/>
    </source>
</evidence>
<reference evidence="11" key="1">
    <citation type="submission" date="2017-09" db="EMBL/GenBank/DDBJ databases">
        <title>Depth-based differentiation of microbial function through sediment-hosted aquifers and enrichment of novel symbionts in the deep terrestrial subsurface.</title>
        <authorList>
            <person name="Probst A.J."/>
            <person name="Ladd B."/>
            <person name="Jarett J.K."/>
            <person name="Geller-Mcgrath D.E."/>
            <person name="Sieber C.M.K."/>
            <person name="Emerson J.B."/>
            <person name="Anantharaman K."/>
            <person name="Thomas B.C."/>
            <person name="Malmstrom R."/>
            <person name="Stieglmeier M."/>
            <person name="Klingl A."/>
            <person name="Woyke T."/>
            <person name="Ryan C.M."/>
            <person name="Banfield J.F."/>
        </authorList>
    </citation>
    <scope>NUCLEOTIDE SEQUENCE [LARGE SCALE GENOMIC DNA]</scope>
</reference>
<keyword evidence="3 8" id="KW-0547">Nucleotide-binding</keyword>
<dbReference type="InterPro" id="IPR012763">
    <property type="entry name" value="DNA_pol_III_sug/sutau_N"/>
</dbReference>
<dbReference type="FunFam" id="1.10.8.60:FF:000013">
    <property type="entry name" value="DNA polymerase III subunit gamma/tau"/>
    <property type="match status" value="1"/>
</dbReference>
<dbReference type="InterPro" id="IPR008921">
    <property type="entry name" value="DNA_pol3_clamp-load_cplx_C"/>
</dbReference>
<dbReference type="PANTHER" id="PTHR11669:SF0">
    <property type="entry name" value="PROTEIN STICHEL-LIKE 2"/>
    <property type="match status" value="1"/>
</dbReference>
<keyword evidence="2" id="KW-0479">Metal-binding</keyword>
<dbReference type="GO" id="GO:0005524">
    <property type="term" value="F:ATP binding"/>
    <property type="evidence" value="ECO:0007669"/>
    <property type="project" value="UniProtKB-KW"/>
</dbReference>
<dbReference type="InterPro" id="IPR003593">
    <property type="entry name" value="AAA+_ATPase"/>
</dbReference>
<dbReference type="AlphaFoldDB" id="A0A2M6WJP6"/>
<dbReference type="GO" id="GO:0003677">
    <property type="term" value="F:DNA binding"/>
    <property type="evidence" value="ECO:0007669"/>
    <property type="project" value="InterPro"/>
</dbReference>
<keyword evidence="8" id="KW-0235">DNA replication</keyword>
<dbReference type="EC" id="2.7.7.7" evidence="8"/>
<name>A0A2M6WJP6_9BACT</name>
<keyword evidence="6 8" id="KW-0239">DNA-directed DNA polymerase</keyword>
<dbReference type="SMART" id="SM00382">
    <property type="entry name" value="AAA"/>
    <property type="match status" value="1"/>
</dbReference>
<evidence type="ECO:0000313" key="11">
    <source>
        <dbReference type="Proteomes" id="UP000229112"/>
    </source>
</evidence>
<dbReference type="SUPFAM" id="SSF52540">
    <property type="entry name" value="P-loop containing nucleoside triphosphate hydrolases"/>
    <property type="match status" value="1"/>
</dbReference>
<keyword evidence="8" id="KW-0548">Nucleotidyltransferase</keyword>
<dbReference type="GO" id="GO:0046872">
    <property type="term" value="F:metal ion binding"/>
    <property type="evidence" value="ECO:0007669"/>
    <property type="project" value="UniProtKB-KW"/>
</dbReference>